<name>A0ABR6CX67_9BACI</name>
<dbReference type="EMBL" id="JACJHX010000030">
    <property type="protein sequence ID" value="MBA9029278.1"/>
    <property type="molecule type" value="Genomic_DNA"/>
</dbReference>
<sequence length="68" mass="8112">MDRDASEAKKLGQMICDYMFQDRFSEVKVFKSGQAWANWFYGVAWDCTWIIFDETEQKLWVICITDTD</sequence>
<accession>A0ABR6CX67</accession>
<dbReference type="Proteomes" id="UP000626697">
    <property type="component" value="Unassembled WGS sequence"/>
</dbReference>
<evidence type="ECO:0000313" key="2">
    <source>
        <dbReference type="Proteomes" id="UP000626697"/>
    </source>
</evidence>
<evidence type="ECO:0000313" key="1">
    <source>
        <dbReference type="EMBL" id="MBA9029278.1"/>
    </source>
</evidence>
<gene>
    <name evidence="1" type="ORF">HNP81_004650</name>
</gene>
<comment type="caution">
    <text evidence="1">The sequence shown here is derived from an EMBL/GenBank/DDBJ whole genome shotgun (WGS) entry which is preliminary data.</text>
</comment>
<reference evidence="1 2" key="1">
    <citation type="submission" date="2020-08" db="EMBL/GenBank/DDBJ databases">
        <title>Genomic Encyclopedia of Type Strains, Phase IV (KMG-IV): sequencing the most valuable type-strain genomes for metagenomic binning, comparative biology and taxonomic classification.</title>
        <authorList>
            <person name="Goeker M."/>
        </authorList>
    </citation>
    <scope>NUCLEOTIDE SEQUENCE [LARGE SCALE GENOMIC DNA]</scope>
    <source>
        <strain evidence="1 2">DSM 105481</strain>
    </source>
</reference>
<proteinExistence type="predicted"/>
<protein>
    <submittedName>
        <fullName evidence="1">Uncharacterized protein</fullName>
    </submittedName>
</protein>
<dbReference type="RefSeq" id="WP_182504064.1">
    <property type="nucleotide sequence ID" value="NZ_JACJHX010000030.1"/>
</dbReference>
<keyword evidence="2" id="KW-1185">Reference proteome</keyword>
<organism evidence="1 2">
    <name type="scientific">Peribacillus huizhouensis</name>
    <dbReference type="NCBI Taxonomy" id="1501239"/>
    <lineage>
        <taxon>Bacteria</taxon>
        <taxon>Bacillati</taxon>
        <taxon>Bacillota</taxon>
        <taxon>Bacilli</taxon>
        <taxon>Bacillales</taxon>
        <taxon>Bacillaceae</taxon>
        <taxon>Peribacillus</taxon>
    </lineage>
</organism>